<dbReference type="Gene3D" id="1.25.40.10">
    <property type="entry name" value="Tetratricopeptide repeat domain"/>
    <property type="match status" value="1"/>
</dbReference>
<feature type="repeat" description="TPR" evidence="1">
    <location>
        <begin position="72"/>
        <end position="105"/>
    </location>
</feature>
<organism evidence="2 3">
    <name type="scientific">Paraburkholderia dinghuensis</name>
    <dbReference type="NCBI Taxonomy" id="2305225"/>
    <lineage>
        <taxon>Bacteria</taxon>
        <taxon>Pseudomonadati</taxon>
        <taxon>Pseudomonadota</taxon>
        <taxon>Betaproteobacteria</taxon>
        <taxon>Burkholderiales</taxon>
        <taxon>Burkholderiaceae</taxon>
        <taxon>Paraburkholderia</taxon>
    </lineage>
</organism>
<dbReference type="Pfam" id="PF13181">
    <property type="entry name" value="TPR_8"/>
    <property type="match status" value="1"/>
</dbReference>
<evidence type="ECO:0000313" key="3">
    <source>
        <dbReference type="Proteomes" id="UP000272778"/>
    </source>
</evidence>
<dbReference type="PROSITE" id="PS50005">
    <property type="entry name" value="TPR"/>
    <property type="match status" value="2"/>
</dbReference>
<dbReference type="RefSeq" id="WP_124151686.1">
    <property type="nucleotide sequence ID" value="NZ_RQIS01000009.1"/>
</dbReference>
<dbReference type="SUPFAM" id="SSF48452">
    <property type="entry name" value="TPR-like"/>
    <property type="match status" value="1"/>
</dbReference>
<gene>
    <name evidence="2" type="ORF">D1Y85_14170</name>
</gene>
<dbReference type="PANTHER" id="PTHR44366">
    <property type="entry name" value="UDP-N-ACETYLGLUCOSAMINE--PEPTIDE N-ACETYLGLUCOSAMINYLTRANSFERASE 110 KDA SUBUNIT"/>
    <property type="match status" value="1"/>
</dbReference>
<dbReference type="GO" id="GO:0006493">
    <property type="term" value="P:protein O-linked glycosylation"/>
    <property type="evidence" value="ECO:0007669"/>
    <property type="project" value="InterPro"/>
</dbReference>
<keyword evidence="1" id="KW-0802">TPR repeat</keyword>
<feature type="repeat" description="TPR" evidence="1">
    <location>
        <begin position="4"/>
        <end position="37"/>
    </location>
</feature>
<evidence type="ECO:0000256" key="1">
    <source>
        <dbReference type="PROSITE-ProRule" id="PRU00339"/>
    </source>
</evidence>
<dbReference type="Proteomes" id="UP000272778">
    <property type="component" value="Unassembled WGS sequence"/>
</dbReference>
<name>A0A3N6MQ05_9BURK</name>
<dbReference type="Pfam" id="PF13414">
    <property type="entry name" value="TPR_11"/>
    <property type="match status" value="1"/>
</dbReference>
<dbReference type="OrthoDB" id="9113268at2"/>
<dbReference type="EMBL" id="RQIS01000009">
    <property type="protein sequence ID" value="RQH05758.1"/>
    <property type="molecule type" value="Genomic_DNA"/>
</dbReference>
<evidence type="ECO:0000313" key="2">
    <source>
        <dbReference type="EMBL" id="RQH05758.1"/>
    </source>
</evidence>
<dbReference type="InterPro" id="IPR011990">
    <property type="entry name" value="TPR-like_helical_dom_sf"/>
</dbReference>
<dbReference type="SMART" id="SM00028">
    <property type="entry name" value="TPR"/>
    <property type="match status" value="3"/>
</dbReference>
<dbReference type="GO" id="GO:0097363">
    <property type="term" value="F:protein O-acetylglucosaminyltransferase activity"/>
    <property type="evidence" value="ECO:0007669"/>
    <property type="project" value="TreeGrafter"/>
</dbReference>
<dbReference type="AlphaFoldDB" id="A0A3N6MQ05"/>
<sequence length="631" mass="69699">MQPSEQALQQALTLHQTGRHAEAAQAYQRALALKPDFADAHYHFGRLMHECGHTENAFTCYRRAVECNSGFAPAFRAIGQLFAQQKQFDAAISVQQAAIALSPADPLPYMELGQTLVDAERTLEAVDVSLGAIPTQWADAYAQRKRDGAFSTDASTAPVNTSDPNRKFFPTVEGLLAEIEHRRMRGDLNGALSLIQHVVQMCIDDRRSVAKIFADARLDAACQRIGADCAARLPAAEPAQAVRTDCVVLVTELWWAGGHTAALEDLLATRCFGERVVILHTDIYGRPHPEVAEARFGAVAKAEIAPKGSLADKLAWTLKRLRELRPKRLIVMNHHDDVAAIAAAQPSVAEETIYYHHCDHHLALGVTLPHAVHVDISPMAWHNCRDALGIEKRAYWPLTAHDLGVRTGARWMVDGNLRTCSSGTSLGKFEHAYRYAYADVVPRIMACTGGLHVHIGALSESTLARIRGSLNALGIPPQRFVHVPRVRSVWRAFDAFKIDVMLASFPLGGGKVLIEAMGSGTPAIGHDCYISPFFSGREMFYPGAFMWRHPDELLAHLRGLTATRLEEESRVARARFEQFHTLDALTRAIDGSADTPAVPDMLPLYTDPLQMFLDDAQYAEQDYRKIAPYLR</sequence>
<accession>A0A3N6MQ05</accession>
<dbReference type="Gene3D" id="3.40.50.2000">
    <property type="entry name" value="Glycogen Phosphorylase B"/>
    <property type="match status" value="1"/>
</dbReference>
<dbReference type="InterPro" id="IPR019734">
    <property type="entry name" value="TPR_rpt"/>
</dbReference>
<dbReference type="PANTHER" id="PTHR44366:SF1">
    <property type="entry name" value="UDP-N-ACETYLGLUCOSAMINE--PEPTIDE N-ACETYLGLUCOSAMINYLTRANSFERASE 110 KDA SUBUNIT"/>
    <property type="match status" value="1"/>
</dbReference>
<dbReference type="InterPro" id="IPR037919">
    <property type="entry name" value="OGT"/>
</dbReference>
<protein>
    <submittedName>
        <fullName evidence="2">Tetratricopeptide repeat protein</fullName>
    </submittedName>
</protein>
<comment type="caution">
    <text evidence="2">The sequence shown here is derived from an EMBL/GenBank/DDBJ whole genome shotgun (WGS) entry which is preliminary data.</text>
</comment>
<proteinExistence type="predicted"/>
<reference evidence="2 3" key="1">
    <citation type="submission" date="2018-11" db="EMBL/GenBank/DDBJ databases">
        <title>Paraburkholderia sp. DHOA04, isolated from soil.</title>
        <authorList>
            <person name="Gao Z.-H."/>
            <person name="Qiu L.-H."/>
            <person name="Fu J.-C."/>
        </authorList>
    </citation>
    <scope>NUCLEOTIDE SEQUENCE [LARGE SCALE GENOMIC DNA]</scope>
    <source>
        <strain evidence="2 3">DHOA04</strain>
    </source>
</reference>
<keyword evidence="3" id="KW-1185">Reference proteome</keyword>